<gene>
    <name evidence="1" type="ORF">ISS99_08040</name>
</gene>
<organism evidence="1 2">
    <name type="scientific">Dyella mobilis</name>
    <dbReference type="NCBI Taxonomy" id="1849582"/>
    <lineage>
        <taxon>Bacteria</taxon>
        <taxon>Pseudomonadati</taxon>
        <taxon>Pseudomonadota</taxon>
        <taxon>Gammaproteobacteria</taxon>
        <taxon>Lysobacterales</taxon>
        <taxon>Rhodanobacteraceae</taxon>
        <taxon>Dyella</taxon>
    </lineage>
</organism>
<evidence type="ECO:0000313" key="2">
    <source>
        <dbReference type="Proteomes" id="UP001430193"/>
    </source>
</evidence>
<protein>
    <submittedName>
        <fullName evidence="1">Uncharacterized protein</fullName>
    </submittedName>
</protein>
<name>A0ABS2KE68_9GAMM</name>
<accession>A0ABS2KE68</accession>
<dbReference type="RefSeq" id="WP_204631094.1">
    <property type="nucleotide sequence ID" value="NZ_JADIKF010000038.1"/>
</dbReference>
<proteinExistence type="predicted"/>
<sequence>MCAPFLEYVGASPTAVRFHDKFTRRCSSFHAPQRGWEQGMRVRPGMATVAAIAMAMTVYGCVGSALASDAPVKLPIPTQQADRFRCDAHACTMPSQGQYPYVVIGLYQATASAEQSEQLFKDMRVQRRWASLPDDPAAFYAALQPVSIALPNGKALALLMAQEEFAVAKPQAGDLVRYSAHFGTHELPPDDPKARAYWSVDGCVAVICRAQDKACFGRYVQGVFRRPDGMAISPQTFKPLSNGTVIDVESLLPKHTSKASL</sequence>
<dbReference type="Proteomes" id="UP001430193">
    <property type="component" value="Unassembled WGS sequence"/>
</dbReference>
<comment type="caution">
    <text evidence="1">The sequence shown here is derived from an EMBL/GenBank/DDBJ whole genome shotgun (WGS) entry which is preliminary data.</text>
</comment>
<reference evidence="1" key="1">
    <citation type="submission" date="2020-10" db="EMBL/GenBank/DDBJ databases">
        <title>Phylogeny of dyella-like bacteria.</title>
        <authorList>
            <person name="Fu J."/>
        </authorList>
    </citation>
    <scope>NUCLEOTIDE SEQUENCE</scope>
    <source>
        <strain evidence="1">DHON07</strain>
    </source>
</reference>
<keyword evidence="2" id="KW-1185">Reference proteome</keyword>
<evidence type="ECO:0000313" key="1">
    <source>
        <dbReference type="EMBL" id="MBM7129472.1"/>
    </source>
</evidence>
<dbReference type="EMBL" id="JADIKF010000038">
    <property type="protein sequence ID" value="MBM7129472.1"/>
    <property type="molecule type" value="Genomic_DNA"/>
</dbReference>